<organism evidence="3 4">
    <name type="scientific">Fusarium tricinctum</name>
    <dbReference type="NCBI Taxonomy" id="61284"/>
    <lineage>
        <taxon>Eukaryota</taxon>
        <taxon>Fungi</taxon>
        <taxon>Dikarya</taxon>
        <taxon>Ascomycota</taxon>
        <taxon>Pezizomycotina</taxon>
        <taxon>Sordariomycetes</taxon>
        <taxon>Hypocreomycetidae</taxon>
        <taxon>Hypocreales</taxon>
        <taxon>Nectriaceae</taxon>
        <taxon>Fusarium</taxon>
        <taxon>Fusarium tricinctum species complex</taxon>
    </lineage>
</organism>
<sequence>MKDRTSDHIHFPRHAERLPRRSNGVSGYSDLLGRAVLISIINYLADVVDAIEDIKLPKQHKDRTKLKNDKKKMCDTIVRAANTFTALFNAAKSQSKFTDPAPKNLPLYRDEIQGQLLCPLSKAKTTKPTLSRAFTFTPYQQRLSTILNGIEEEICWWLRLPRPTKTYEHHSKHPSKAYDQRSTRTGTTRTSKSYDHQSTRSGKPHDTRSSRVNQPRGQRQKRSSSPSPLSNICVVM</sequence>
<evidence type="ECO:0000256" key="1">
    <source>
        <dbReference type="SAM" id="MobiDB-lite"/>
    </source>
</evidence>
<evidence type="ECO:0000313" key="3">
    <source>
        <dbReference type="EMBL" id="KAH7233356.1"/>
    </source>
</evidence>
<proteinExistence type="predicted"/>
<name>A0A8K0W6L8_9HYPO</name>
<comment type="caution">
    <text evidence="3">The sequence shown here is derived from an EMBL/GenBank/DDBJ whole genome shotgun (WGS) entry which is preliminary data.</text>
</comment>
<dbReference type="EMBL" id="JAGPXF010000008">
    <property type="protein sequence ID" value="KAH7233356.1"/>
    <property type="molecule type" value="Genomic_DNA"/>
</dbReference>
<dbReference type="AlphaFoldDB" id="A0A8K0W6L8"/>
<protein>
    <submittedName>
        <fullName evidence="3">Uncharacterized protein</fullName>
    </submittedName>
</protein>
<feature type="compositionally biased region" description="Basic and acidic residues" evidence="1">
    <location>
        <begin position="192"/>
        <end position="209"/>
    </location>
</feature>
<evidence type="ECO:0000313" key="2">
    <source>
        <dbReference type="EMBL" id="KAH7230032.1"/>
    </source>
</evidence>
<keyword evidence="4" id="KW-1185">Reference proteome</keyword>
<feature type="region of interest" description="Disordered" evidence="1">
    <location>
        <begin position="166"/>
        <end position="236"/>
    </location>
</feature>
<gene>
    <name evidence="2" type="ORF">BKA59DRAFT_521018</name>
    <name evidence="3" type="ORF">BKA59DRAFT_535288</name>
</gene>
<dbReference type="EMBL" id="JAGPXF010000015">
    <property type="protein sequence ID" value="KAH7230032.1"/>
    <property type="molecule type" value="Genomic_DNA"/>
</dbReference>
<reference evidence="3" key="1">
    <citation type="journal article" date="2021" name="Nat. Commun.">
        <title>Genetic determinants of endophytism in the Arabidopsis root mycobiome.</title>
        <authorList>
            <person name="Mesny F."/>
            <person name="Miyauchi S."/>
            <person name="Thiergart T."/>
            <person name="Pickel B."/>
            <person name="Atanasova L."/>
            <person name="Karlsson M."/>
            <person name="Huettel B."/>
            <person name="Barry K.W."/>
            <person name="Haridas S."/>
            <person name="Chen C."/>
            <person name="Bauer D."/>
            <person name="Andreopoulos W."/>
            <person name="Pangilinan J."/>
            <person name="LaButti K."/>
            <person name="Riley R."/>
            <person name="Lipzen A."/>
            <person name="Clum A."/>
            <person name="Drula E."/>
            <person name="Henrissat B."/>
            <person name="Kohler A."/>
            <person name="Grigoriev I.V."/>
            <person name="Martin F.M."/>
            <person name="Hacquard S."/>
        </authorList>
    </citation>
    <scope>NUCLEOTIDE SEQUENCE</scope>
    <source>
        <strain evidence="3">MPI-SDFR-AT-0068</strain>
    </source>
</reference>
<accession>A0A8K0W6L8</accession>
<feature type="compositionally biased region" description="Polar residues" evidence="1">
    <location>
        <begin position="210"/>
        <end position="230"/>
    </location>
</feature>
<dbReference type="Proteomes" id="UP000813427">
    <property type="component" value="Unassembled WGS sequence"/>
</dbReference>
<dbReference type="OrthoDB" id="5084929at2759"/>
<evidence type="ECO:0000313" key="4">
    <source>
        <dbReference type="Proteomes" id="UP000813427"/>
    </source>
</evidence>